<sequence>MIGHARDLASPGRDASTGPDTPARRTARRERARRNAGRAFGPGDRSPLPWC</sequence>
<feature type="compositionally biased region" description="Basic residues" evidence="1">
    <location>
        <begin position="25"/>
        <end position="36"/>
    </location>
</feature>
<dbReference type="AlphaFoldDB" id="A0A6J4U1B1"/>
<evidence type="ECO:0000256" key="1">
    <source>
        <dbReference type="SAM" id="MobiDB-lite"/>
    </source>
</evidence>
<organism evidence="2">
    <name type="scientific">uncultured Sphingomonadaceae bacterium</name>
    <dbReference type="NCBI Taxonomy" id="169976"/>
    <lineage>
        <taxon>Bacteria</taxon>
        <taxon>Pseudomonadati</taxon>
        <taxon>Pseudomonadota</taxon>
        <taxon>Alphaproteobacteria</taxon>
        <taxon>Sphingomonadales</taxon>
        <taxon>Sphingomonadaceae</taxon>
        <taxon>environmental samples</taxon>
    </lineage>
</organism>
<protein>
    <submittedName>
        <fullName evidence="2">Uncharacterized protein</fullName>
    </submittedName>
</protein>
<gene>
    <name evidence="2" type="ORF">AVDCRST_MAG91-3397</name>
</gene>
<name>A0A6J4U1B1_9SPHN</name>
<feature type="region of interest" description="Disordered" evidence="1">
    <location>
        <begin position="1"/>
        <end position="51"/>
    </location>
</feature>
<proteinExistence type="predicted"/>
<dbReference type="EMBL" id="CADCVX010000585">
    <property type="protein sequence ID" value="CAA9535788.1"/>
    <property type="molecule type" value="Genomic_DNA"/>
</dbReference>
<reference evidence="2" key="1">
    <citation type="submission" date="2020-02" db="EMBL/GenBank/DDBJ databases">
        <authorList>
            <person name="Meier V. D."/>
        </authorList>
    </citation>
    <scope>NUCLEOTIDE SEQUENCE</scope>
    <source>
        <strain evidence="2">AVDCRST_MAG91</strain>
    </source>
</reference>
<evidence type="ECO:0000313" key="2">
    <source>
        <dbReference type="EMBL" id="CAA9535788.1"/>
    </source>
</evidence>
<accession>A0A6J4U1B1</accession>